<dbReference type="OrthoDB" id="6358729at2759"/>
<protein>
    <submittedName>
        <fullName evidence="3">Uncharacterized protein</fullName>
    </submittedName>
</protein>
<feature type="region of interest" description="Disordered" evidence="1">
    <location>
        <begin position="1"/>
        <end position="22"/>
    </location>
</feature>
<dbReference type="EMBL" id="BGPR01007685">
    <property type="protein sequence ID" value="GBN28734.1"/>
    <property type="molecule type" value="Genomic_DNA"/>
</dbReference>
<gene>
    <name evidence="3" type="ORF">AVEN_250811_1</name>
</gene>
<dbReference type="SUPFAM" id="SSF81321">
    <property type="entry name" value="Family A G protein-coupled receptor-like"/>
    <property type="match status" value="1"/>
</dbReference>
<evidence type="ECO:0000256" key="2">
    <source>
        <dbReference type="SAM" id="Phobius"/>
    </source>
</evidence>
<comment type="caution">
    <text evidence="3">The sequence shown here is derived from an EMBL/GenBank/DDBJ whole genome shotgun (WGS) entry which is preliminary data.</text>
</comment>
<accession>A0A4Y2MQZ9</accession>
<dbReference type="Proteomes" id="UP000499080">
    <property type="component" value="Unassembled WGS sequence"/>
</dbReference>
<name>A0A4Y2MQZ9_ARAVE</name>
<feature type="compositionally biased region" description="Polar residues" evidence="1">
    <location>
        <begin position="1"/>
        <end position="18"/>
    </location>
</feature>
<keyword evidence="2" id="KW-0472">Membrane</keyword>
<evidence type="ECO:0000256" key="1">
    <source>
        <dbReference type="SAM" id="MobiDB-lite"/>
    </source>
</evidence>
<organism evidence="3 4">
    <name type="scientific">Araneus ventricosus</name>
    <name type="common">Orbweaver spider</name>
    <name type="synonym">Epeira ventricosa</name>
    <dbReference type="NCBI Taxonomy" id="182803"/>
    <lineage>
        <taxon>Eukaryota</taxon>
        <taxon>Metazoa</taxon>
        <taxon>Ecdysozoa</taxon>
        <taxon>Arthropoda</taxon>
        <taxon>Chelicerata</taxon>
        <taxon>Arachnida</taxon>
        <taxon>Araneae</taxon>
        <taxon>Araneomorphae</taxon>
        <taxon>Entelegynae</taxon>
        <taxon>Araneoidea</taxon>
        <taxon>Araneidae</taxon>
        <taxon>Araneus</taxon>
    </lineage>
</organism>
<keyword evidence="2" id="KW-0812">Transmembrane</keyword>
<sequence length="90" mass="10078">METSSGFFDYENSSSWTEDTPGGLLTDNPFLGVPTAVILCLLCLMTFFGNAVVLHAIRTERRLQTSVAKVFEKFLANGSHREEFTFKKPL</sequence>
<proteinExistence type="predicted"/>
<evidence type="ECO:0000313" key="3">
    <source>
        <dbReference type="EMBL" id="GBN28734.1"/>
    </source>
</evidence>
<feature type="transmembrane region" description="Helical" evidence="2">
    <location>
        <begin position="31"/>
        <end position="54"/>
    </location>
</feature>
<keyword evidence="4" id="KW-1185">Reference proteome</keyword>
<dbReference type="AlphaFoldDB" id="A0A4Y2MQZ9"/>
<keyword evidence="2" id="KW-1133">Transmembrane helix</keyword>
<reference evidence="3 4" key="1">
    <citation type="journal article" date="2019" name="Sci. Rep.">
        <title>Orb-weaving spider Araneus ventricosus genome elucidates the spidroin gene catalogue.</title>
        <authorList>
            <person name="Kono N."/>
            <person name="Nakamura H."/>
            <person name="Ohtoshi R."/>
            <person name="Moran D.A.P."/>
            <person name="Shinohara A."/>
            <person name="Yoshida Y."/>
            <person name="Fujiwara M."/>
            <person name="Mori M."/>
            <person name="Tomita M."/>
            <person name="Arakawa K."/>
        </authorList>
    </citation>
    <scope>NUCLEOTIDE SEQUENCE [LARGE SCALE GENOMIC DNA]</scope>
</reference>
<evidence type="ECO:0000313" key="4">
    <source>
        <dbReference type="Proteomes" id="UP000499080"/>
    </source>
</evidence>